<dbReference type="InterPro" id="IPR011011">
    <property type="entry name" value="Znf_FYVE_PHD"/>
</dbReference>
<evidence type="ECO:0000256" key="4">
    <source>
        <dbReference type="ARBA" id="ARBA00023015"/>
    </source>
</evidence>
<dbReference type="GO" id="GO:0008270">
    <property type="term" value="F:zinc ion binding"/>
    <property type="evidence" value="ECO:0007669"/>
    <property type="project" value="UniProtKB-KW"/>
</dbReference>
<gene>
    <name evidence="7" type="ORF">ZIOFF_019394</name>
</gene>
<keyword evidence="2" id="KW-0863">Zinc-finger</keyword>
<comment type="caution">
    <text evidence="7">The sequence shown here is derived from an EMBL/GenBank/DDBJ whole genome shotgun (WGS) entry which is preliminary data.</text>
</comment>
<dbReference type="CDD" id="cd15556">
    <property type="entry name" value="PHD_MMD1_like"/>
    <property type="match status" value="1"/>
</dbReference>
<protein>
    <recommendedName>
        <fullName evidence="6">Zinc finger PHD-type domain-containing protein</fullName>
    </recommendedName>
</protein>
<dbReference type="EMBL" id="JACMSC010000005">
    <property type="protein sequence ID" value="KAG6522256.1"/>
    <property type="molecule type" value="Genomic_DNA"/>
</dbReference>
<evidence type="ECO:0000256" key="5">
    <source>
        <dbReference type="ARBA" id="ARBA00023163"/>
    </source>
</evidence>
<evidence type="ECO:0000313" key="8">
    <source>
        <dbReference type="Proteomes" id="UP000734854"/>
    </source>
</evidence>
<dbReference type="Pfam" id="PF25565">
    <property type="entry name" value="Ubiquitin_At1g33420"/>
    <property type="match status" value="1"/>
</dbReference>
<evidence type="ECO:0000313" key="7">
    <source>
        <dbReference type="EMBL" id="KAG6522256.1"/>
    </source>
</evidence>
<dbReference type="InterPro" id="IPR013083">
    <property type="entry name" value="Znf_RING/FYVE/PHD"/>
</dbReference>
<dbReference type="InterPro" id="IPR001965">
    <property type="entry name" value="Znf_PHD"/>
</dbReference>
<keyword evidence="4" id="KW-0805">Transcription regulation</keyword>
<name>A0A8J5LJ81_ZINOF</name>
<evidence type="ECO:0000256" key="2">
    <source>
        <dbReference type="ARBA" id="ARBA00022771"/>
    </source>
</evidence>
<accession>A0A8J5LJ81</accession>
<keyword evidence="8" id="KW-1185">Reference proteome</keyword>
<keyword evidence="1" id="KW-0479">Metal-binding</keyword>
<dbReference type="Pfam" id="PF00628">
    <property type="entry name" value="PHD"/>
    <property type="match status" value="1"/>
</dbReference>
<dbReference type="InterPro" id="IPR059080">
    <property type="entry name" value="WHD_PTC1"/>
</dbReference>
<organism evidence="7 8">
    <name type="scientific">Zingiber officinale</name>
    <name type="common">Ginger</name>
    <name type="synonym">Amomum zingiber</name>
    <dbReference type="NCBI Taxonomy" id="94328"/>
    <lineage>
        <taxon>Eukaryota</taxon>
        <taxon>Viridiplantae</taxon>
        <taxon>Streptophyta</taxon>
        <taxon>Embryophyta</taxon>
        <taxon>Tracheophyta</taxon>
        <taxon>Spermatophyta</taxon>
        <taxon>Magnoliopsida</taxon>
        <taxon>Liliopsida</taxon>
        <taxon>Zingiberales</taxon>
        <taxon>Zingiberaceae</taxon>
        <taxon>Zingiber</taxon>
    </lineage>
</organism>
<dbReference type="SMART" id="SM00249">
    <property type="entry name" value="PHD"/>
    <property type="match status" value="1"/>
</dbReference>
<reference evidence="7 8" key="1">
    <citation type="submission" date="2020-08" db="EMBL/GenBank/DDBJ databases">
        <title>Plant Genome Project.</title>
        <authorList>
            <person name="Zhang R.-G."/>
        </authorList>
    </citation>
    <scope>NUCLEOTIDE SEQUENCE [LARGE SCALE GENOMIC DNA]</scope>
    <source>
        <tissue evidence="7">Rhizome</tissue>
    </source>
</reference>
<sequence length="709" mass="79676">MVRVDAMAVDGRPLKRARQRAAADGLQALPVGGSGGSEHASADGPFRLSVRSFIARHARVAPPLVVPWIRTWRIPFQLVATDASGTVVDLDVVEEDVSRSKRVYCDYCRIIGWSENPVCCTRYHFIIRNESSPTLFHQQRHCSHCRALHDLSALRSNISVSLTCRCGSCDHEMAALDLEELAHTQLDDSTHLLHGVIHANGYGHLLRINGRESGSKTLMGCDLMEFWDRLCKVLHVRKVSVMDVSKKYGMEYRLIHGVATGRSWYGNWGYEFGAGSFAHTAETYQSALKTLSAKPLSPLHSSRGQELGTQLEKTVALYTFLSPRRLETLHDLFSFIFKLLEDTHGHGEKNQTELLPQCRWRETDIARAEDAVVKILCAVNKLQWVTQRALQRATFRSVGSIELLDYCLKRLGSRRVADGSVITVRCNSKTNSVEYRLEPAAASDIASPAQCRCRPSRENLIRDLRLLYDTLLNPDKMQLESPRRLAATILDCKQFMKHYDRAKDVANPNPLALHVWCHVELVNRPKDYVRPPPELLILPLHATVADLKYEATKAFKETYLILQSFRAVQVVVDGEVAHDDMLVNFLLGSDDLIRVEGCLGDGCVFEQFRMERGTETWTVDCACGSKDDDGERMLTCDSCGVWKHTRCSGISDFDEVPAKFICGSCSWKPKYRVRGKKTDKYVVSDMTCQYNVASSNSGKGKGKYVTLIT</sequence>
<dbReference type="PANTHER" id="PTHR46201">
    <property type="entry name" value="PHD FINGER PROTEIN MALE MEIOCYTE DEATH 1-RELATED"/>
    <property type="match status" value="1"/>
</dbReference>
<proteinExistence type="predicted"/>
<dbReference type="InterPro" id="IPR058054">
    <property type="entry name" value="Znf_MS1-like"/>
</dbReference>
<keyword evidence="3" id="KW-0862">Zinc</keyword>
<keyword evidence="5" id="KW-0804">Transcription</keyword>
<dbReference type="SUPFAM" id="SSF57903">
    <property type="entry name" value="FYVE/PHD zinc finger"/>
    <property type="match status" value="1"/>
</dbReference>
<evidence type="ECO:0000256" key="3">
    <source>
        <dbReference type="ARBA" id="ARBA00022833"/>
    </source>
</evidence>
<dbReference type="InterPro" id="IPR057765">
    <property type="entry name" value="MS1-like_ubiquitin"/>
</dbReference>
<dbReference type="Pfam" id="PF25874">
    <property type="entry name" value="WHD_plant_repro"/>
    <property type="match status" value="1"/>
</dbReference>
<dbReference type="PANTHER" id="PTHR46201:SF3">
    <property type="entry name" value="OS01G0877500 PROTEIN"/>
    <property type="match status" value="1"/>
</dbReference>
<dbReference type="InterPro" id="IPR019787">
    <property type="entry name" value="Znf_PHD-finger"/>
</dbReference>
<dbReference type="Gene3D" id="3.30.40.10">
    <property type="entry name" value="Zinc/RING finger domain, C3HC4 (zinc finger)"/>
    <property type="match status" value="1"/>
</dbReference>
<evidence type="ECO:0000256" key="1">
    <source>
        <dbReference type="ARBA" id="ARBA00022723"/>
    </source>
</evidence>
<dbReference type="Proteomes" id="UP000734854">
    <property type="component" value="Unassembled WGS sequence"/>
</dbReference>
<evidence type="ECO:0000259" key="6">
    <source>
        <dbReference type="SMART" id="SM00249"/>
    </source>
</evidence>
<feature type="domain" description="Zinc finger PHD-type" evidence="6">
    <location>
        <begin position="620"/>
        <end position="666"/>
    </location>
</feature>
<dbReference type="AlphaFoldDB" id="A0A8J5LJ81"/>